<dbReference type="SMART" id="SM01194">
    <property type="entry name" value="eRF1_1"/>
    <property type="match status" value="1"/>
</dbReference>
<dbReference type="SUPFAM" id="SSF55315">
    <property type="entry name" value="L30e-like"/>
    <property type="match status" value="1"/>
</dbReference>
<dbReference type="InterPro" id="IPR004405">
    <property type="entry name" value="TF_pelota"/>
</dbReference>
<dbReference type="InterPro" id="IPR029064">
    <property type="entry name" value="Ribosomal_eL30-like_sf"/>
</dbReference>
<keyword evidence="4 9" id="KW-0963">Cytoplasm</keyword>
<dbReference type="HAMAP" id="MF_01853">
    <property type="entry name" value="PelO"/>
    <property type="match status" value="1"/>
</dbReference>
<dbReference type="PANTHER" id="PTHR10853:SF0">
    <property type="entry name" value="PROTEIN PELOTA HOMOLOG"/>
    <property type="match status" value="1"/>
</dbReference>
<dbReference type="Gene3D" id="2.30.30.870">
    <property type="entry name" value="Pelota, domain A"/>
    <property type="match status" value="1"/>
</dbReference>
<dbReference type="OrthoDB" id="31300at2157"/>
<proteinExistence type="inferred from homology"/>
<evidence type="ECO:0000256" key="9">
    <source>
        <dbReference type="HAMAP-Rule" id="MF_01853"/>
    </source>
</evidence>
<comment type="similarity">
    <text evidence="3 9">Belongs to the eukaryotic release factor 1 family. Pelota subfamily.</text>
</comment>
<sequence>MQVLVDKTRNGELKVLIESLDDLWVIYNIIRENDQIKGRTFRRVVMREGDSGVRKPMTLLLNIQKVEFHEFTNRLRVLGTILEGPEDWVSTGQHHTFNLEPGSKITIFKEQWYRNDIQRIRRNLEQKSTSSVLCIAIENGLANIAMLTNYSLTPISEIKENIPGKRYSKQMHKEIVEKFYNNVITVIDENLAKYPLSLIVICGPGFTKEHFVETYREKHEKKSNNVKMAAISASSGEISAIYEILRNGSISTLKADFKIAQDEMMMQQFIEFLGKDNDMIMYGLDQVKQCSIMGAIEHLLICDVLLRVSEKESRAEIEEILNNTEKNRGQVHILSTMNPAGEQLENYGKIAAILRYKVNL</sequence>
<dbReference type="GO" id="GO:0046872">
    <property type="term" value="F:metal ion binding"/>
    <property type="evidence" value="ECO:0007669"/>
    <property type="project" value="UniProtKB-UniRule"/>
</dbReference>
<evidence type="ECO:0000259" key="10">
    <source>
        <dbReference type="SMART" id="SM01194"/>
    </source>
</evidence>
<dbReference type="NCBIfam" id="TIGR00111">
    <property type="entry name" value="pelota"/>
    <property type="match status" value="1"/>
</dbReference>
<comment type="subcellular location">
    <subcellularLocation>
        <location evidence="2 9">Cytoplasm</location>
    </subcellularLocation>
</comment>
<dbReference type="InterPro" id="IPR005140">
    <property type="entry name" value="eRF1_Pelota-like_N"/>
</dbReference>
<dbReference type="KEGG" id="psyt:DSAG12_00269"/>
<gene>
    <name evidence="9" type="primary">pelA</name>
    <name evidence="11" type="ORF">DSAG12_00269</name>
</gene>
<dbReference type="InterPro" id="IPR023521">
    <property type="entry name" value="Pelota_arc"/>
</dbReference>
<evidence type="ECO:0000313" key="12">
    <source>
        <dbReference type="Proteomes" id="UP000321408"/>
    </source>
</evidence>
<organism evidence="11 12">
    <name type="scientific">Promethearchaeum syntrophicum</name>
    <dbReference type="NCBI Taxonomy" id="2594042"/>
    <lineage>
        <taxon>Archaea</taxon>
        <taxon>Promethearchaeati</taxon>
        <taxon>Promethearchaeota</taxon>
        <taxon>Promethearchaeia</taxon>
        <taxon>Promethearchaeales</taxon>
        <taxon>Promethearchaeaceae</taxon>
        <taxon>Promethearchaeum</taxon>
    </lineage>
</organism>
<evidence type="ECO:0000256" key="3">
    <source>
        <dbReference type="ARBA" id="ARBA00009504"/>
    </source>
</evidence>
<dbReference type="InterPro" id="IPR042226">
    <property type="entry name" value="eFR1_2_sf"/>
</dbReference>
<evidence type="ECO:0000256" key="6">
    <source>
        <dbReference type="ARBA" id="ARBA00022723"/>
    </source>
</evidence>
<dbReference type="Pfam" id="PF03464">
    <property type="entry name" value="eRF1_2"/>
    <property type="match status" value="1"/>
</dbReference>
<comment type="cofactor">
    <cofactor evidence="1 9">
        <name>a divalent metal cation</name>
        <dbReference type="ChEBI" id="CHEBI:60240"/>
    </cofactor>
</comment>
<accession>A0A5B9D648</accession>
<dbReference type="InterPro" id="IPR005142">
    <property type="entry name" value="eRF1_3"/>
</dbReference>
<dbReference type="GO" id="GO:0004519">
    <property type="term" value="F:endonuclease activity"/>
    <property type="evidence" value="ECO:0007669"/>
    <property type="project" value="UniProtKB-UniRule"/>
</dbReference>
<dbReference type="SUPFAM" id="SSF53137">
    <property type="entry name" value="Translational machinery components"/>
    <property type="match status" value="1"/>
</dbReference>
<dbReference type="EMBL" id="CP042905">
    <property type="protein sequence ID" value="QEE14456.1"/>
    <property type="molecule type" value="Genomic_DNA"/>
</dbReference>
<dbReference type="Proteomes" id="UP000321408">
    <property type="component" value="Chromosome"/>
</dbReference>
<dbReference type="Pfam" id="PF03465">
    <property type="entry name" value="eRF1_3"/>
    <property type="match status" value="1"/>
</dbReference>
<dbReference type="GO" id="GO:0071025">
    <property type="term" value="P:RNA surveillance"/>
    <property type="evidence" value="ECO:0007669"/>
    <property type="project" value="InterPro"/>
</dbReference>
<comment type="domain">
    <text evidence="9">The N-terminal domain has the RNA-binding Sm fold. It harbors the endoribonuclease activity.</text>
</comment>
<dbReference type="PANTHER" id="PTHR10853">
    <property type="entry name" value="PELOTA"/>
    <property type="match status" value="1"/>
</dbReference>
<dbReference type="GO" id="GO:0070481">
    <property type="term" value="P:nuclear-transcribed mRNA catabolic process, non-stop decay"/>
    <property type="evidence" value="ECO:0007669"/>
    <property type="project" value="InterPro"/>
</dbReference>
<dbReference type="GeneID" id="41328272"/>
<dbReference type="Pfam" id="PF26356">
    <property type="entry name" value="Pelota_N"/>
    <property type="match status" value="1"/>
</dbReference>
<comment type="function">
    <text evidence="9">May function in recognizing stalled ribosomes, interact with stem-loop structures in stalled mRNA molecules, and effect endonucleolytic cleavage of the mRNA. May play a role in the release non-functional ribosomes and degradation of damaged mRNAs. Has endoribonuclease activity.</text>
</comment>
<dbReference type="InterPro" id="IPR038069">
    <property type="entry name" value="Pelota/DOM34_N"/>
</dbReference>
<evidence type="ECO:0000256" key="1">
    <source>
        <dbReference type="ARBA" id="ARBA00001968"/>
    </source>
</evidence>
<evidence type="ECO:0000256" key="2">
    <source>
        <dbReference type="ARBA" id="ARBA00004496"/>
    </source>
</evidence>
<dbReference type="SUPFAM" id="SSF159065">
    <property type="entry name" value="Dom34/Pelota N-terminal domain-like"/>
    <property type="match status" value="1"/>
</dbReference>
<dbReference type="InterPro" id="IPR058547">
    <property type="entry name" value="Pelota_N"/>
</dbReference>
<keyword evidence="12" id="KW-1185">Reference proteome</keyword>
<evidence type="ECO:0000313" key="11">
    <source>
        <dbReference type="EMBL" id="QEE14456.1"/>
    </source>
</evidence>
<keyword evidence="6 9" id="KW-0479">Metal-binding</keyword>
<evidence type="ECO:0000256" key="5">
    <source>
        <dbReference type="ARBA" id="ARBA00022722"/>
    </source>
</evidence>
<reference evidence="11 12" key="2">
    <citation type="journal article" date="2024" name="Int. J. Syst. Evol. Microbiol.">
        <title>Promethearchaeum syntrophicum gen. nov., sp. nov., an anaerobic, obligately syntrophic archaeon, the first isolate of the lineage 'Asgard' archaea, and proposal of the new archaeal phylum Promethearchaeota phyl. nov. and kingdom Promethearchaeati regn. nov.</title>
        <authorList>
            <person name="Imachi H."/>
            <person name="Nobu M.K."/>
            <person name="Kato S."/>
            <person name="Takaki Y."/>
            <person name="Miyazaki M."/>
            <person name="Miyata M."/>
            <person name="Ogawara M."/>
            <person name="Saito Y."/>
            <person name="Sakai S."/>
            <person name="Tahara Y.O."/>
            <person name="Takano Y."/>
            <person name="Tasumi E."/>
            <person name="Uematsu K."/>
            <person name="Yoshimura T."/>
            <person name="Itoh T."/>
            <person name="Ohkuma M."/>
            <person name="Takai K."/>
        </authorList>
    </citation>
    <scope>NUCLEOTIDE SEQUENCE [LARGE SCALE GENOMIC DNA]</scope>
    <source>
        <strain evidence="11 12">MK-D1</strain>
    </source>
</reference>
<keyword evidence="8 9" id="KW-0378">Hydrolase</keyword>
<keyword evidence="7 9" id="KW-0255">Endonuclease</keyword>
<reference evidence="11 12" key="1">
    <citation type="journal article" date="2020" name="Nature">
        <title>Isolation of an archaeon at the prokaryote-eukaryote interface.</title>
        <authorList>
            <person name="Imachi H."/>
            <person name="Nobu M.K."/>
            <person name="Nakahara N."/>
            <person name="Morono Y."/>
            <person name="Ogawara M."/>
            <person name="Takaki Y."/>
            <person name="Takano Y."/>
            <person name="Uematsu K."/>
            <person name="Ikuta T."/>
            <person name="Ito M."/>
            <person name="Matsui Y."/>
            <person name="Miyazaki M."/>
            <person name="Murata K."/>
            <person name="Saito Y."/>
            <person name="Sakai S."/>
            <person name="Song C."/>
            <person name="Tasumi E."/>
            <person name="Yamanaka Y."/>
            <person name="Yamaguchi T."/>
            <person name="Kamagata Y."/>
            <person name="Tamaki H."/>
            <person name="Takai K."/>
        </authorList>
    </citation>
    <scope>NUCLEOTIDE SEQUENCE [LARGE SCALE GENOMIC DNA]</scope>
    <source>
        <strain evidence="11 12">MK-D1</strain>
    </source>
</reference>
<dbReference type="Gene3D" id="3.30.1330.30">
    <property type="match status" value="1"/>
</dbReference>
<dbReference type="EC" id="3.1.-.-" evidence="9"/>
<dbReference type="GO" id="GO:0016787">
    <property type="term" value="F:hydrolase activity"/>
    <property type="evidence" value="ECO:0007669"/>
    <property type="project" value="UniProtKB-KW"/>
</dbReference>
<dbReference type="AlphaFoldDB" id="A0A5B9D648"/>
<comment type="subunit">
    <text evidence="9">Monomer.</text>
</comment>
<dbReference type="GO" id="GO:0070966">
    <property type="term" value="P:nuclear-transcribed mRNA catabolic process, no-go decay"/>
    <property type="evidence" value="ECO:0007669"/>
    <property type="project" value="InterPro"/>
</dbReference>
<keyword evidence="5 9" id="KW-0540">Nuclease</keyword>
<feature type="domain" description="eRF1/Pelota-like N-terminal" evidence="10">
    <location>
        <begin position="1"/>
        <end position="125"/>
    </location>
</feature>
<evidence type="ECO:0000256" key="7">
    <source>
        <dbReference type="ARBA" id="ARBA00022759"/>
    </source>
</evidence>
<evidence type="ECO:0000256" key="8">
    <source>
        <dbReference type="ARBA" id="ARBA00022801"/>
    </source>
</evidence>
<name>A0A5B9D648_9ARCH</name>
<dbReference type="RefSeq" id="WP_162306502.1">
    <property type="nucleotide sequence ID" value="NZ_CP042905.2"/>
</dbReference>
<protein>
    <recommendedName>
        <fullName evidence="9">Protein pelota homolog</fullName>
        <ecNumber evidence="9">3.1.-.-</ecNumber>
    </recommendedName>
</protein>
<evidence type="ECO:0000256" key="4">
    <source>
        <dbReference type="ARBA" id="ARBA00022490"/>
    </source>
</evidence>
<dbReference type="GO" id="GO:0032790">
    <property type="term" value="P:ribosome disassembly"/>
    <property type="evidence" value="ECO:0007669"/>
    <property type="project" value="TreeGrafter"/>
</dbReference>
<dbReference type="GO" id="GO:0005737">
    <property type="term" value="C:cytoplasm"/>
    <property type="evidence" value="ECO:0007669"/>
    <property type="project" value="UniProtKB-SubCell"/>
</dbReference>
<dbReference type="Gene3D" id="3.30.420.60">
    <property type="entry name" value="eRF1 domain 2"/>
    <property type="match status" value="1"/>
</dbReference>
<dbReference type="InterPro" id="IPR005141">
    <property type="entry name" value="eRF1_2"/>
</dbReference>
<dbReference type="GO" id="GO:0070651">
    <property type="term" value="P:nonfunctional rRNA decay"/>
    <property type="evidence" value="ECO:0007669"/>
    <property type="project" value="TreeGrafter"/>
</dbReference>